<dbReference type="InterPro" id="IPR027417">
    <property type="entry name" value="P-loop_NTPase"/>
</dbReference>
<dbReference type="InterPro" id="IPR051162">
    <property type="entry name" value="T4SS_component"/>
</dbReference>
<sequence>SREGEDYFARKSTVDLDKLITSGLVDIDLSGLPDERFRALAGLFILQTLKEKMRFEGWSANKGLKAIIVLDEAWKIASDERSDAITIIREGRKYQFGLIVASQNPTDINEAIFSNVGTSIILRIRFEKFLDYLQGSLGFTAFMRDEISRFGVGQAAVDLSFQ</sequence>
<evidence type="ECO:0000313" key="1">
    <source>
        <dbReference type="EMBL" id="EQD40985.1"/>
    </source>
</evidence>
<feature type="non-terminal residue" evidence="1">
    <location>
        <position position="162"/>
    </location>
</feature>
<protein>
    <submittedName>
        <fullName evidence="1">Uncharacterized protein</fullName>
    </submittedName>
</protein>
<dbReference type="PANTHER" id="PTHR30121">
    <property type="entry name" value="UNCHARACTERIZED PROTEIN YJGR-RELATED"/>
    <property type="match status" value="1"/>
</dbReference>
<reference evidence="1" key="2">
    <citation type="journal article" date="2014" name="ISME J.">
        <title>Microbial stratification in low pH oxic and suboxic macroscopic growths along an acid mine drainage.</title>
        <authorList>
            <person name="Mendez-Garcia C."/>
            <person name="Mesa V."/>
            <person name="Sprenger R.R."/>
            <person name="Richter M."/>
            <person name="Diez M.S."/>
            <person name="Solano J."/>
            <person name="Bargiela R."/>
            <person name="Golyshina O.V."/>
            <person name="Manteca A."/>
            <person name="Ramos J.L."/>
            <person name="Gallego J.R."/>
            <person name="Llorente I."/>
            <person name="Martins Dos Santos V.A."/>
            <person name="Jensen O.N."/>
            <person name="Pelaez A.I."/>
            <person name="Sanchez J."/>
            <person name="Ferrer M."/>
        </authorList>
    </citation>
    <scope>NUCLEOTIDE SEQUENCE</scope>
</reference>
<dbReference type="SUPFAM" id="SSF52540">
    <property type="entry name" value="P-loop containing nucleoside triphosphate hydrolases"/>
    <property type="match status" value="1"/>
</dbReference>
<organism evidence="1">
    <name type="scientific">mine drainage metagenome</name>
    <dbReference type="NCBI Taxonomy" id="410659"/>
    <lineage>
        <taxon>unclassified sequences</taxon>
        <taxon>metagenomes</taxon>
        <taxon>ecological metagenomes</taxon>
    </lineage>
</organism>
<comment type="caution">
    <text evidence="1">The sequence shown here is derived from an EMBL/GenBank/DDBJ whole genome shotgun (WGS) entry which is preliminary data.</text>
</comment>
<dbReference type="AlphaFoldDB" id="T1AGC9"/>
<reference evidence="1" key="1">
    <citation type="submission" date="2013-08" db="EMBL/GenBank/DDBJ databases">
        <authorList>
            <person name="Mendez C."/>
            <person name="Richter M."/>
            <person name="Ferrer M."/>
            <person name="Sanchez J."/>
        </authorList>
    </citation>
    <scope>NUCLEOTIDE SEQUENCE</scope>
</reference>
<dbReference type="EMBL" id="AUZZ01007812">
    <property type="protein sequence ID" value="EQD40985.1"/>
    <property type="molecule type" value="Genomic_DNA"/>
</dbReference>
<name>T1AGC9_9ZZZZ</name>
<accession>T1AGC9</accession>
<dbReference type="PANTHER" id="PTHR30121:SF6">
    <property type="entry name" value="SLR6007 PROTEIN"/>
    <property type="match status" value="1"/>
</dbReference>
<proteinExistence type="predicted"/>
<feature type="non-terminal residue" evidence="1">
    <location>
        <position position="1"/>
    </location>
</feature>
<gene>
    <name evidence="1" type="ORF">B2A_10851</name>
</gene>
<dbReference type="Gene3D" id="3.40.50.300">
    <property type="entry name" value="P-loop containing nucleotide triphosphate hydrolases"/>
    <property type="match status" value="1"/>
</dbReference>